<keyword evidence="3" id="KW-1185">Reference proteome</keyword>
<name>A0A6N7EGK6_9MICO</name>
<dbReference type="EMBL" id="WHPC01000009">
    <property type="protein sequence ID" value="MPV36303.1"/>
    <property type="molecule type" value="Genomic_DNA"/>
</dbReference>
<feature type="signal peptide" evidence="1">
    <location>
        <begin position="1"/>
        <end position="23"/>
    </location>
</feature>
<evidence type="ECO:0000313" key="3">
    <source>
        <dbReference type="Proteomes" id="UP000437709"/>
    </source>
</evidence>
<dbReference type="RefSeq" id="WP_152196087.1">
    <property type="nucleotide sequence ID" value="NZ_VUKD01000004.1"/>
</dbReference>
<keyword evidence="1" id="KW-0732">Signal</keyword>
<dbReference type="AlphaFoldDB" id="A0A6N7EGK6"/>
<dbReference type="OrthoDB" id="3267550at2"/>
<organism evidence="2 3">
    <name type="scientific">Georgenia subflava</name>
    <dbReference type="NCBI Taxonomy" id="1622177"/>
    <lineage>
        <taxon>Bacteria</taxon>
        <taxon>Bacillati</taxon>
        <taxon>Actinomycetota</taxon>
        <taxon>Actinomycetes</taxon>
        <taxon>Micrococcales</taxon>
        <taxon>Bogoriellaceae</taxon>
        <taxon>Georgenia</taxon>
    </lineage>
</organism>
<dbReference type="PROSITE" id="PS51257">
    <property type="entry name" value="PROKAR_LIPOPROTEIN"/>
    <property type="match status" value="1"/>
</dbReference>
<gene>
    <name evidence="2" type="ORF">GB881_04430</name>
</gene>
<evidence type="ECO:0000313" key="2">
    <source>
        <dbReference type="EMBL" id="MPV36303.1"/>
    </source>
</evidence>
<reference evidence="2 3" key="1">
    <citation type="submission" date="2019-10" db="EMBL/GenBank/DDBJ databases">
        <title>Georgenia wutianyii sp. nov. and Georgenia yuyongxinii sp. nov. isolated from plateau pika (Ochotona curzoniae) in the Qinghai-Tibet plateau of China.</title>
        <authorList>
            <person name="Tian Z."/>
        </authorList>
    </citation>
    <scope>NUCLEOTIDE SEQUENCE [LARGE SCALE GENOMIC DNA]</scope>
    <source>
        <strain evidence="2 3">JCM 19765</strain>
    </source>
</reference>
<protein>
    <recommendedName>
        <fullName evidence="4">DNA modification methylase</fullName>
    </recommendedName>
</protein>
<dbReference type="Proteomes" id="UP000437709">
    <property type="component" value="Unassembled WGS sequence"/>
</dbReference>
<evidence type="ECO:0008006" key="4">
    <source>
        <dbReference type="Google" id="ProtNLM"/>
    </source>
</evidence>
<sequence length="151" mass="15898">MARPTRSLTAAALLATLAGCSVANPITTQLEYAPSDGVRVELSENVSAENLMILTRGEGREGHLLGAVVNRSDEDVAVEIELAGGPVYDFDLGPQDVVNFADAELTPASVDDPPGATLQATLSLDQAGSQEAFIPVLDGTLPAYERYLERN</sequence>
<proteinExistence type="predicted"/>
<evidence type="ECO:0000256" key="1">
    <source>
        <dbReference type="SAM" id="SignalP"/>
    </source>
</evidence>
<accession>A0A6N7EGK6</accession>
<comment type="caution">
    <text evidence="2">The sequence shown here is derived from an EMBL/GenBank/DDBJ whole genome shotgun (WGS) entry which is preliminary data.</text>
</comment>
<feature type="chain" id="PRO_5026896394" description="DNA modification methylase" evidence="1">
    <location>
        <begin position="24"/>
        <end position="151"/>
    </location>
</feature>